<name>C1D3J4_DEIDV</name>
<dbReference type="PANTHER" id="PTHR34820:SF4">
    <property type="entry name" value="INNER MEMBRANE PROTEIN YEBZ"/>
    <property type="match status" value="1"/>
</dbReference>
<feature type="transmembrane region" description="Helical" evidence="6">
    <location>
        <begin position="112"/>
        <end position="130"/>
    </location>
</feature>
<dbReference type="GO" id="GO:0005886">
    <property type="term" value="C:plasma membrane"/>
    <property type="evidence" value="ECO:0007669"/>
    <property type="project" value="UniProtKB-SubCell"/>
</dbReference>
<dbReference type="OrthoDB" id="73723at2"/>
<evidence type="ECO:0000256" key="2">
    <source>
        <dbReference type="ARBA" id="ARBA00022475"/>
    </source>
</evidence>
<dbReference type="InterPro" id="IPR008457">
    <property type="entry name" value="Cu-R_CopD_dom"/>
</dbReference>
<accession>C1D3J4</accession>
<sequence length="270" mass="28119">MTAGFAHFLMFLAVAVLLAASLVWRRLAPHGLTLPRHPFAWLGAGFWLMLTGLALNVAATLSALGFTTPGDVIDYLLTTGPGRAALVTLLGTTLLLVAEVGEWSAPVARSGAAAGVTVMLWGLAGLGHGADHESVLVRAAHALHSGAMGGWVGGMLMLVVGRPTHWTRMARAFSPLALTCVVVLGVSGVLMGVSHAGPPGQWTASPYGRTLLLKLLAVLGVLTAAWRVRRHRSDRPADVPFLALRVELGLLLVVLVLTAVLVISASPTHG</sequence>
<gene>
    <name evidence="8" type="ordered locus">Deide_3p01300</name>
</gene>
<evidence type="ECO:0000256" key="3">
    <source>
        <dbReference type="ARBA" id="ARBA00022692"/>
    </source>
</evidence>
<keyword evidence="4 6" id="KW-1133">Transmembrane helix</keyword>
<feature type="transmembrane region" description="Helical" evidence="6">
    <location>
        <begin position="142"/>
        <end position="160"/>
    </location>
</feature>
<evidence type="ECO:0000313" key="9">
    <source>
        <dbReference type="Proteomes" id="UP000002208"/>
    </source>
</evidence>
<evidence type="ECO:0000256" key="4">
    <source>
        <dbReference type="ARBA" id="ARBA00022989"/>
    </source>
</evidence>
<feature type="transmembrane region" description="Helical" evidence="6">
    <location>
        <begin position="211"/>
        <end position="228"/>
    </location>
</feature>
<protein>
    <submittedName>
        <fullName evidence="8">Putative copper resistance protein CopD putative membrane protein</fullName>
    </submittedName>
</protein>
<evidence type="ECO:0000313" key="8">
    <source>
        <dbReference type="EMBL" id="ACO48073.1"/>
    </source>
</evidence>
<dbReference type="HOGENOM" id="CLU_1029419_0_0_0"/>
<dbReference type="EMBL" id="CP001117">
    <property type="protein sequence ID" value="ACO48073.1"/>
    <property type="molecule type" value="Genomic_DNA"/>
</dbReference>
<organism evidence="8 9">
    <name type="scientific">Deinococcus deserti (strain DSM 17065 / CIP 109153 / LMG 22923 / VCD115)</name>
    <dbReference type="NCBI Taxonomy" id="546414"/>
    <lineage>
        <taxon>Bacteria</taxon>
        <taxon>Thermotogati</taxon>
        <taxon>Deinococcota</taxon>
        <taxon>Deinococci</taxon>
        <taxon>Deinococcales</taxon>
        <taxon>Deinococcaceae</taxon>
        <taxon>Deinococcus</taxon>
    </lineage>
</organism>
<keyword evidence="5 6" id="KW-0472">Membrane</keyword>
<dbReference type="InterPro" id="IPR032694">
    <property type="entry name" value="CopC/D"/>
</dbReference>
<dbReference type="PANTHER" id="PTHR34820">
    <property type="entry name" value="INNER MEMBRANE PROTEIN YEBZ"/>
    <property type="match status" value="1"/>
</dbReference>
<evidence type="ECO:0000256" key="5">
    <source>
        <dbReference type="ARBA" id="ARBA00023136"/>
    </source>
</evidence>
<feature type="transmembrane region" description="Helical" evidence="6">
    <location>
        <begin position="39"/>
        <end position="64"/>
    </location>
</feature>
<evidence type="ECO:0000256" key="6">
    <source>
        <dbReference type="SAM" id="Phobius"/>
    </source>
</evidence>
<feature type="transmembrane region" description="Helical" evidence="6">
    <location>
        <begin position="6"/>
        <end position="27"/>
    </location>
</feature>
<dbReference type="GO" id="GO:0006825">
    <property type="term" value="P:copper ion transport"/>
    <property type="evidence" value="ECO:0007669"/>
    <property type="project" value="InterPro"/>
</dbReference>
<evidence type="ECO:0000256" key="1">
    <source>
        <dbReference type="ARBA" id="ARBA00004651"/>
    </source>
</evidence>
<feature type="domain" description="Copper resistance protein D" evidence="7">
    <location>
        <begin position="168"/>
        <end position="261"/>
    </location>
</feature>
<keyword evidence="2" id="KW-1003">Cell membrane</keyword>
<keyword evidence="3 6" id="KW-0812">Transmembrane</keyword>
<dbReference type="AlphaFoldDB" id="C1D3J4"/>
<feature type="transmembrane region" description="Helical" evidence="6">
    <location>
        <begin position="248"/>
        <end position="266"/>
    </location>
</feature>
<comment type="subcellular location">
    <subcellularLocation>
        <location evidence="1">Cell membrane</location>
        <topology evidence="1">Multi-pass membrane protein</topology>
    </subcellularLocation>
</comment>
<evidence type="ECO:0000259" key="7">
    <source>
        <dbReference type="Pfam" id="PF05425"/>
    </source>
</evidence>
<dbReference type="RefSeq" id="WP_012694946.1">
    <property type="nucleotide sequence ID" value="NC_012528.1"/>
</dbReference>
<keyword evidence="8" id="KW-0614">Plasmid</keyword>
<feature type="transmembrane region" description="Helical" evidence="6">
    <location>
        <begin position="84"/>
        <end position="100"/>
    </location>
</feature>
<keyword evidence="9" id="KW-1185">Reference proteome</keyword>
<reference evidence="8 9" key="1">
    <citation type="journal article" date="2009" name="PLoS Genet.">
        <title>Alliance of proteomics and genomics to unravel the specificities of Sahara bacterium Deinococcus deserti.</title>
        <authorList>
            <person name="de Groot A."/>
            <person name="Dulermo R."/>
            <person name="Ortet P."/>
            <person name="Blanchard L."/>
            <person name="Guerin P."/>
            <person name="Fernandez B."/>
            <person name="Vacherie B."/>
            <person name="Dossat C."/>
            <person name="Jolivet E."/>
            <person name="Siguier P."/>
            <person name="Chandler M."/>
            <person name="Barakat M."/>
            <person name="Dedieu A."/>
            <person name="Barbe V."/>
            <person name="Heulin T."/>
            <person name="Sommer S."/>
            <person name="Achouak W."/>
            <person name="Armengaud J."/>
        </authorList>
    </citation>
    <scope>NUCLEOTIDE SEQUENCE [LARGE SCALE GENOMIC DNA]</scope>
    <source>
        <strain evidence="9">DSM 17065 / CIP 109153 / LMG 22923 / VCD115</strain>
        <plasmid evidence="9">pDeide3</plasmid>
    </source>
</reference>
<proteinExistence type="predicted"/>
<feature type="transmembrane region" description="Helical" evidence="6">
    <location>
        <begin position="172"/>
        <end position="191"/>
    </location>
</feature>
<geneLocation type="plasmid" evidence="9">
    <name>pDeide3</name>
</geneLocation>
<dbReference type="KEGG" id="ddr:Deide_3p01300"/>
<dbReference type="Pfam" id="PF05425">
    <property type="entry name" value="CopD"/>
    <property type="match status" value="1"/>
</dbReference>
<dbReference type="Proteomes" id="UP000002208">
    <property type="component" value="Plasmid 3"/>
</dbReference>